<dbReference type="AlphaFoldDB" id="A0A183M6J3"/>
<dbReference type="EMBL" id="UZAI01006711">
    <property type="protein sequence ID" value="VDO96473.1"/>
    <property type="molecule type" value="Genomic_DNA"/>
</dbReference>
<keyword evidence="2" id="KW-1185">Reference proteome</keyword>
<protein>
    <submittedName>
        <fullName evidence="1">Uncharacterized protein</fullName>
    </submittedName>
</protein>
<dbReference type="STRING" id="48269.A0A183M6J3"/>
<evidence type="ECO:0000313" key="1">
    <source>
        <dbReference type="EMBL" id="VDO96473.1"/>
    </source>
</evidence>
<accession>A0A183M6J3</accession>
<proteinExistence type="predicted"/>
<name>A0A183M6J3_9TREM</name>
<dbReference type="Proteomes" id="UP000277204">
    <property type="component" value="Unassembled WGS sequence"/>
</dbReference>
<sequence>MFQFFINALNTQNEELKMLRNKVTELERANSEILDFVHKNGRLPEIVSRPICILLLKINEQETLELASNKDDISVYRGSESNHGDRHQQLEIRESSDTEPKARFEHDLDHIKTSLSKLLPDTVSGVSICKLYRIEKKVDSESPQKNRLLKVTFNTVEERNLILSNSRKLIGSGIYVREDLSLADRIKRRDAEAEINERRRNGERNLVLKGFQIVKVRSKTIPKPLWVARESSPQT</sequence>
<evidence type="ECO:0000313" key="2">
    <source>
        <dbReference type="Proteomes" id="UP000277204"/>
    </source>
</evidence>
<reference evidence="1 2" key="1">
    <citation type="submission" date="2018-11" db="EMBL/GenBank/DDBJ databases">
        <authorList>
            <consortium name="Pathogen Informatics"/>
        </authorList>
    </citation>
    <scope>NUCLEOTIDE SEQUENCE [LARGE SCALE GENOMIC DNA]</scope>
    <source>
        <strain evidence="1 2">Zambia</strain>
    </source>
</reference>
<organism evidence="1 2">
    <name type="scientific">Schistosoma margrebowiei</name>
    <dbReference type="NCBI Taxonomy" id="48269"/>
    <lineage>
        <taxon>Eukaryota</taxon>
        <taxon>Metazoa</taxon>
        <taxon>Spiralia</taxon>
        <taxon>Lophotrochozoa</taxon>
        <taxon>Platyhelminthes</taxon>
        <taxon>Trematoda</taxon>
        <taxon>Digenea</taxon>
        <taxon>Strigeidida</taxon>
        <taxon>Schistosomatoidea</taxon>
        <taxon>Schistosomatidae</taxon>
        <taxon>Schistosoma</taxon>
    </lineage>
</organism>
<gene>
    <name evidence="1" type="ORF">SMRZ_LOCUS11668</name>
</gene>